<comment type="caution">
    <text evidence="2">The sequence shown here is derived from an EMBL/GenBank/DDBJ whole genome shotgun (WGS) entry which is preliminary data.</text>
</comment>
<protein>
    <submittedName>
        <fullName evidence="2">Uncharacterized protein</fullName>
    </submittedName>
</protein>
<reference evidence="2" key="2">
    <citation type="submission" date="2022-11" db="EMBL/GenBank/DDBJ databases">
        <title>Draft genome sequencing of Pseudomonas atacamensis RS3R1.</title>
        <authorList>
            <person name="Furuya T."/>
            <person name="Kaneko H."/>
        </authorList>
    </citation>
    <scope>NUCLEOTIDE SEQUENCE</scope>
    <source>
        <strain evidence="2">RS3R-1</strain>
    </source>
</reference>
<dbReference type="EMBL" id="BSCQ01000003">
    <property type="protein sequence ID" value="GLH41509.1"/>
    <property type="molecule type" value="Genomic_DNA"/>
</dbReference>
<reference evidence="2" key="1">
    <citation type="journal article" date="2021" name="Sci. Rep.">
        <title>An efficient direct screening system for microorganisms that activate plant immune responses based on plant-microbe interactions using cultured plant cells.</title>
        <authorList>
            <person name="Kurokawa M."/>
            <person name="Nakano M."/>
            <person name="Kitahata N."/>
            <person name="Kuchitsu K."/>
            <person name="Furuya T."/>
        </authorList>
    </citation>
    <scope>NUCLEOTIDE SEQUENCE</scope>
    <source>
        <strain evidence="2">RS3R-1</strain>
    </source>
</reference>
<evidence type="ECO:0000256" key="1">
    <source>
        <dbReference type="SAM" id="SignalP"/>
    </source>
</evidence>
<feature type="chain" id="PRO_5047519210" evidence="1">
    <location>
        <begin position="25"/>
        <end position="185"/>
    </location>
</feature>
<gene>
    <name evidence="2" type="ORF">RS3R1_05960</name>
</gene>
<name>A0ABQ5PDE6_9PSED</name>
<sequence>MMKSKFYSLLSVIGSILFVGAVFAGESECSFDFKGSNFVVSSCAKNDKALLVSLSPTDLSANANTFDKIPTILVIGVNPEAALKKDDLQSAGSYNGLIDLPDPEGIEQISDAPESAKIKLAGSGWKVLDMKVVEYEGVQGGEGFLFVCSTLEKLIKKDVAVVAQCNSFYDEDITELNALLKSLGG</sequence>
<reference evidence="2" key="3">
    <citation type="journal article" date="2023" name="J. Biotechnol.">
        <title>Draft Genome Sequences of Endophytic Pseudomonas Strains, Isolated from the Interior of Brassicaceae Plants.</title>
        <authorList>
            <person name="Kaneko H."/>
            <person name="Furuya T."/>
        </authorList>
    </citation>
    <scope>NUCLEOTIDE SEQUENCE</scope>
    <source>
        <strain evidence="2">RS3R-1</strain>
    </source>
</reference>
<dbReference type="RefSeq" id="WP_130900280.1">
    <property type="nucleotide sequence ID" value="NZ_BSCQ01000003.1"/>
</dbReference>
<dbReference type="Proteomes" id="UP001145022">
    <property type="component" value="Unassembled WGS sequence"/>
</dbReference>
<accession>A0ABQ5PDE6</accession>
<keyword evidence="1" id="KW-0732">Signal</keyword>
<keyword evidence="3" id="KW-1185">Reference proteome</keyword>
<evidence type="ECO:0000313" key="2">
    <source>
        <dbReference type="EMBL" id="GLH41509.1"/>
    </source>
</evidence>
<evidence type="ECO:0000313" key="3">
    <source>
        <dbReference type="Proteomes" id="UP001145022"/>
    </source>
</evidence>
<feature type="signal peptide" evidence="1">
    <location>
        <begin position="1"/>
        <end position="24"/>
    </location>
</feature>
<organism evidence="2 3">
    <name type="scientific">Pseudomonas atacamensis</name>
    <dbReference type="NCBI Taxonomy" id="2565368"/>
    <lineage>
        <taxon>Bacteria</taxon>
        <taxon>Pseudomonadati</taxon>
        <taxon>Pseudomonadota</taxon>
        <taxon>Gammaproteobacteria</taxon>
        <taxon>Pseudomonadales</taxon>
        <taxon>Pseudomonadaceae</taxon>
        <taxon>Pseudomonas</taxon>
    </lineage>
</organism>
<proteinExistence type="predicted"/>